<evidence type="ECO:0000313" key="3">
    <source>
        <dbReference type="EMBL" id="GBN58400.1"/>
    </source>
</evidence>
<sequence length="167" mass="19036">MTSARLLCYASFLVGFEYTVKFRKGLENQNVDCLSRAPVNQNCIPAEVSINDAVHQVCASAVFEISSEISSADSIIQETEKDQELAQIKRELLSSPINSDYILDSSILFRNNRIVIPKTLQPMVLNELHSTHIEITKMKQLTRRYCIWKNIDKDMKTWSNLAKIALQ</sequence>
<dbReference type="AlphaFoldDB" id="A0A4Y2Q682"/>
<dbReference type="PANTHER" id="PTHR37984">
    <property type="entry name" value="PROTEIN CBG26694"/>
    <property type="match status" value="1"/>
</dbReference>
<evidence type="ECO:0000256" key="1">
    <source>
        <dbReference type="ARBA" id="ARBA00012493"/>
    </source>
</evidence>
<dbReference type="EMBL" id="BGPR01297207">
    <property type="protein sequence ID" value="GBN58400.1"/>
    <property type="molecule type" value="Genomic_DNA"/>
</dbReference>
<dbReference type="PANTHER" id="PTHR37984:SF5">
    <property type="entry name" value="PROTEIN NYNRIN-LIKE"/>
    <property type="match status" value="1"/>
</dbReference>
<evidence type="ECO:0000259" key="2">
    <source>
        <dbReference type="Pfam" id="PF17921"/>
    </source>
</evidence>
<proteinExistence type="predicted"/>
<accession>A0A4Y2Q682</accession>
<dbReference type="GO" id="GO:0003964">
    <property type="term" value="F:RNA-directed DNA polymerase activity"/>
    <property type="evidence" value="ECO:0007669"/>
    <property type="project" value="UniProtKB-EC"/>
</dbReference>
<feature type="domain" description="Integrase zinc-binding" evidence="2">
    <location>
        <begin position="116"/>
        <end position="158"/>
    </location>
</feature>
<dbReference type="Proteomes" id="UP000499080">
    <property type="component" value="Unassembled WGS sequence"/>
</dbReference>
<gene>
    <name evidence="3" type="ORF">AVEN_7168_1</name>
</gene>
<comment type="caution">
    <text evidence="3">The sequence shown here is derived from an EMBL/GenBank/DDBJ whole genome shotgun (WGS) entry which is preliminary data.</text>
</comment>
<protein>
    <recommendedName>
        <fullName evidence="1">RNA-directed DNA polymerase</fullName>
        <ecNumber evidence="1">2.7.7.49</ecNumber>
    </recommendedName>
</protein>
<dbReference type="InterPro" id="IPR041588">
    <property type="entry name" value="Integrase_H2C2"/>
</dbReference>
<dbReference type="EC" id="2.7.7.49" evidence="1"/>
<keyword evidence="4" id="KW-1185">Reference proteome</keyword>
<dbReference type="Gene3D" id="1.10.340.70">
    <property type="match status" value="1"/>
</dbReference>
<evidence type="ECO:0000313" key="4">
    <source>
        <dbReference type="Proteomes" id="UP000499080"/>
    </source>
</evidence>
<reference evidence="3 4" key="1">
    <citation type="journal article" date="2019" name="Sci. Rep.">
        <title>Orb-weaving spider Araneus ventricosus genome elucidates the spidroin gene catalogue.</title>
        <authorList>
            <person name="Kono N."/>
            <person name="Nakamura H."/>
            <person name="Ohtoshi R."/>
            <person name="Moran D.A.P."/>
            <person name="Shinohara A."/>
            <person name="Yoshida Y."/>
            <person name="Fujiwara M."/>
            <person name="Mori M."/>
            <person name="Tomita M."/>
            <person name="Arakawa K."/>
        </authorList>
    </citation>
    <scope>NUCLEOTIDE SEQUENCE [LARGE SCALE GENOMIC DNA]</scope>
</reference>
<dbReference type="InterPro" id="IPR050951">
    <property type="entry name" value="Retrovirus_Pol_polyprotein"/>
</dbReference>
<dbReference type="Pfam" id="PF17921">
    <property type="entry name" value="Integrase_H2C2"/>
    <property type="match status" value="1"/>
</dbReference>
<name>A0A4Y2Q682_ARAVE</name>
<organism evidence="3 4">
    <name type="scientific">Araneus ventricosus</name>
    <name type="common">Orbweaver spider</name>
    <name type="synonym">Epeira ventricosa</name>
    <dbReference type="NCBI Taxonomy" id="182803"/>
    <lineage>
        <taxon>Eukaryota</taxon>
        <taxon>Metazoa</taxon>
        <taxon>Ecdysozoa</taxon>
        <taxon>Arthropoda</taxon>
        <taxon>Chelicerata</taxon>
        <taxon>Arachnida</taxon>
        <taxon>Araneae</taxon>
        <taxon>Araneomorphae</taxon>
        <taxon>Entelegynae</taxon>
        <taxon>Araneoidea</taxon>
        <taxon>Araneidae</taxon>
        <taxon>Araneus</taxon>
    </lineage>
</organism>
<dbReference type="OrthoDB" id="6762361at2759"/>